<reference evidence="2 3" key="1">
    <citation type="journal article" date="2012" name="J. Bacteriol.">
        <title>Genome sequence of the highly efficient arsenite-oxidizing bacterium Achromobacter arsenitoxydans SY8.</title>
        <authorList>
            <person name="Li X."/>
            <person name="Hu Y."/>
            <person name="Gong J."/>
            <person name="Lin Y."/>
            <person name="Johnstone L."/>
            <person name="Rensing C."/>
            <person name="Wang G."/>
        </authorList>
    </citation>
    <scope>NUCLEOTIDE SEQUENCE [LARGE SCALE GENOMIC DNA]</scope>
    <source>
        <strain evidence="2 3">SY8</strain>
    </source>
</reference>
<comment type="caution">
    <text evidence="2">The sequence shown here is derived from an EMBL/GenBank/DDBJ whole genome shotgun (WGS) entry which is preliminary data.</text>
</comment>
<dbReference type="Proteomes" id="UP000003113">
    <property type="component" value="Unassembled WGS sequence"/>
</dbReference>
<dbReference type="EMBL" id="AGUF01000076">
    <property type="protein sequence ID" value="EHK63586.1"/>
    <property type="molecule type" value="Genomic_DNA"/>
</dbReference>
<evidence type="ECO:0000256" key="1">
    <source>
        <dbReference type="SAM" id="MobiDB-lite"/>
    </source>
</evidence>
<protein>
    <submittedName>
        <fullName evidence="2">Uncharacterized protein</fullName>
    </submittedName>
</protein>
<dbReference type="STRING" id="477184.KYC_24677"/>
<evidence type="ECO:0000313" key="3">
    <source>
        <dbReference type="Proteomes" id="UP000003113"/>
    </source>
</evidence>
<evidence type="ECO:0000313" key="2">
    <source>
        <dbReference type="EMBL" id="EHK63586.1"/>
    </source>
</evidence>
<gene>
    <name evidence="2" type="ORF">KYC_24677</name>
</gene>
<organism evidence="2 3">
    <name type="scientific">Achromobacter arsenitoxydans SY8</name>
    <dbReference type="NCBI Taxonomy" id="477184"/>
    <lineage>
        <taxon>Bacteria</taxon>
        <taxon>Pseudomonadati</taxon>
        <taxon>Pseudomonadota</taxon>
        <taxon>Betaproteobacteria</taxon>
        <taxon>Burkholderiales</taxon>
        <taxon>Alcaligenaceae</taxon>
        <taxon>Achromobacter</taxon>
    </lineage>
</organism>
<proteinExistence type="predicted"/>
<sequence>MARACQKNDRQLSIAASSRAASHGLSRLRRQETAA</sequence>
<name>H0FDS5_9BURK</name>
<feature type="compositionally biased region" description="Basic and acidic residues" evidence="1">
    <location>
        <begin position="1"/>
        <end position="10"/>
    </location>
</feature>
<keyword evidence="3" id="KW-1185">Reference proteome</keyword>
<dbReference type="AlphaFoldDB" id="H0FDS5"/>
<accession>H0FDS5</accession>
<feature type="region of interest" description="Disordered" evidence="1">
    <location>
        <begin position="1"/>
        <end position="35"/>
    </location>
</feature>